<protein>
    <recommendedName>
        <fullName evidence="3">Transcriptional regulator, AbiEi antitoxin, Type IV TA system</fullName>
    </recommendedName>
</protein>
<dbReference type="EMBL" id="BOPV01000001">
    <property type="protein sequence ID" value="GIL40676.1"/>
    <property type="molecule type" value="Genomic_DNA"/>
</dbReference>
<accession>A0A8S8XHF4</accession>
<organism evidence="1 2">
    <name type="scientific">Roseiterribacter gracilis</name>
    <dbReference type="NCBI Taxonomy" id="2812848"/>
    <lineage>
        <taxon>Bacteria</taxon>
        <taxon>Pseudomonadati</taxon>
        <taxon>Pseudomonadota</taxon>
        <taxon>Alphaproteobacteria</taxon>
        <taxon>Rhodospirillales</taxon>
        <taxon>Roseiterribacteraceae</taxon>
        <taxon>Roseiterribacter</taxon>
    </lineage>
</organism>
<reference evidence="1" key="1">
    <citation type="submission" date="2021-02" db="EMBL/GenBank/DDBJ databases">
        <title>Genome sequence of Rhodospirillales sp. strain TMPK1 isolated from soil.</title>
        <authorList>
            <person name="Nakai R."/>
            <person name="Kusada H."/>
            <person name="Tamaki H."/>
        </authorList>
    </citation>
    <scope>NUCLEOTIDE SEQUENCE</scope>
    <source>
        <strain evidence="1">TMPK1</strain>
    </source>
</reference>
<keyword evidence="2" id="KW-1185">Reference proteome</keyword>
<comment type="caution">
    <text evidence="1">The sequence shown here is derived from an EMBL/GenBank/DDBJ whole genome shotgun (WGS) entry which is preliminary data.</text>
</comment>
<evidence type="ECO:0000313" key="2">
    <source>
        <dbReference type="Proteomes" id="UP000681075"/>
    </source>
</evidence>
<evidence type="ECO:0000313" key="1">
    <source>
        <dbReference type="EMBL" id="GIL40676.1"/>
    </source>
</evidence>
<dbReference type="AlphaFoldDB" id="A0A8S8XHF4"/>
<name>A0A8S8XHF4_9PROT</name>
<proteinExistence type="predicted"/>
<evidence type="ECO:0008006" key="3">
    <source>
        <dbReference type="Google" id="ProtNLM"/>
    </source>
</evidence>
<dbReference type="Pfam" id="PF19570">
    <property type="entry name" value="DUF6088"/>
    <property type="match status" value="1"/>
</dbReference>
<dbReference type="InterPro" id="IPR045738">
    <property type="entry name" value="DUF6088"/>
</dbReference>
<sequence length="202" mass="21832">METAVTSTSKRIWAYAKSLPPGTPIVPAELEQFGSRSAVDQALSRLARSGELLRPARGVYVRPKKSRFGSVPPRAETLVLRLAKKRGEIVASHGAAAANALGLTTQVPVRPVFLTSGKSKRLKLGLQEVELRHAPGWLLSLPEEPAGRALRALAWMSPEQAEAAAAMIAQTLQEGQRQKLRKVMPRLPPRVAQKVSKAIRGG</sequence>
<dbReference type="Proteomes" id="UP000681075">
    <property type="component" value="Unassembled WGS sequence"/>
</dbReference>
<gene>
    <name evidence="1" type="ORF">TMPK1_29130</name>
</gene>
<dbReference type="RefSeq" id="WP_420243837.1">
    <property type="nucleotide sequence ID" value="NZ_BOPV01000001.1"/>
</dbReference>